<dbReference type="Pfam" id="PF12868">
    <property type="entry name" value="DUF3824"/>
    <property type="match status" value="2"/>
</dbReference>
<feature type="domain" description="DUF3824" evidence="2">
    <location>
        <begin position="552"/>
        <end position="708"/>
    </location>
</feature>
<organism evidence="3 4">
    <name type="scientific">Aureobasidium melanogenum (strain CBS 110374)</name>
    <name type="common">Aureobasidium pullulans var. melanogenum</name>
    <dbReference type="NCBI Taxonomy" id="1043003"/>
    <lineage>
        <taxon>Eukaryota</taxon>
        <taxon>Fungi</taxon>
        <taxon>Dikarya</taxon>
        <taxon>Ascomycota</taxon>
        <taxon>Pezizomycotina</taxon>
        <taxon>Dothideomycetes</taxon>
        <taxon>Dothideomycetidae</taxon>
        <taxon>Dothideales</taxon>
        <taxon>Saccotheciaceae</taxon>
        <taxon>Aureobasidium</taxon>
    </lineage>
</organism>
<feature type="compositionally biased region" description="Basic and acidic residues" evidence="1">
    <location>
        <begin position="728"/>
        <end position="737"/>
    </location>
</feature>
<feature type="domain" description="DUF3824" evidence="2">
    <location>
        <begin position="322"/>
        <end position="374"/>
    </location>
</feature>
<dbReference type="STRING" id="1043003.A0A074W448"/>
<feature type="compositionally biased region" description="Basic and acidic residues" evidence="1">
    <location>
        <begin position="459"/>
        <end position="468"/>
    </location>
</feature>
<feature type="compositionally biased region" description="Basic and acidic residues" evidence="1">
    <location>
        <begin position="859"/>
        <end position="879"/>
    </location>
</feature>
<dbReference type="PANTHER" id="PTHR35487">
    <property type="entry name" value="DUF3824 DOMAIN-CONTAINING PROTEIN"/>
    <property type="match status" value="1"/>
</dbReference>
<proteinExistence type="predicted"/>
<feature type="region of interest" description="Disordered" evidence="1">
    <location>
        <begin position="282"/>
        <end position="329"/>
    </location>
</feature>
<feature type="compositionally biased region" description="Basic residues" evidence="1">
    <location>
        <begin position="366"/>
        <end position="375"/>
    </location>
</feature>
<feature type="compositionally biased region" description="Low complexity" evidence="1">
    <location>
        <begin position="405"/>
        <end position="419"/>
    </location>
</feature>
<feature type="compositionally biased region" description="Basic residues" evidence="1">
    <location>
        <begin position="541"/>
        <end position="557"/>
    </location>
</feature>
<dbReference type="HOGENOM" id="CLU_010781_1_0_1"/>
<feature type="compositionally biased region" description="Basic and acidic residues" evidence="1">
    <location>
        <begin position="576"/>
        <end position="609"/>
    </location>
</feature>
<feature type="compositionally biased region" description="Basic and acidic residues" evidence="1">
    <location>
        <begin position="756"/>
        <end position="766"/>
    </location>
</feature>
<feature type="compositionally biased region" description="Basic residues" evidence="1">
    <location>
        <begin position="424"/>
        <end position="438"/>
    </location>
</feature>
<feature type="compositionally biased region" description="Basic and acidic residues" evidence="1">
    <location>
        <begin position="704"/>
        <end position="714"/>
    </location>
</feature>
<keyword evidence="4" id="KW-1185">Reference proteome</keyword>
<reference evidence="3 4" key="1">
    <citation type="journal article" date="2014" name="BMC Genomics">
        <title>Genome sequencing of four Aureobasidium pullulans varieties: biotechnological potential, stress tolerance, and description of new species.</title>
        <authorList>
            <person name="Gostin Ar C."/>
            <person name="Ohm R.A."/>
            <person name="Kogej T."/>
            <person name="Sonjak S."/>
            <person name="Turk M."/>
            <person name="Zajc J."/>
            <person name="Zalar P."/>
            <person name="Grube M."/>
            <person name="Sun H."/>
            <person name="Han J."/>
            <person name="Sharma A."/>
            <person name="Chiniquy J."/>
            <person name="Ngan C.Y."/>
            <person name="Lipzen A."/>
            <person name="Barry K."/>
            <person name="Grigoriev I.V."/>
            <person name="Gunde-Cimerman N."/>
        </authorList>
    </citation>
    <scope>NUCLEOTIDE SEQUENCE [LARGE SCALE GENOMIC DNA]</scope>
    <source>
        <strain evidence="3 4">CBS 110374</strain>
    </source>
</reference>
<dbReference type="AlphaFoldDB" id="A0A074W448"/>
<feature type="compositionally biased region" description="Basic and acidic residues" evidence="1">
    <location>
        <begin position="188"/>
        <end position="211"/>
    </location>
</feature>
<gene>
    <name evidence="3" type="ORF">M437DRAFT_62289</name>
</gene>
<evidence type="ECO:0000256" key="1">
    <source>
        <dbReference type="SAM" id="MobiDB-lite"/>
    </source>
</evidence>
<feature type="compositionally biased region" description="Basic residues" evidence="1">
    <location>
        <begin position="305"/>
        <end position="329"/>
    </location>
</feature>
<dbReference type="PANTHER" id="PTHR35487:SF1">
    <property type="entry name" value="DUF3824 DOMAIN-CONTAINING PROTEIN"/>
    <property type="match status" value="1"/>
</dbReference>
<protein>
    <recommendedName>
        <fullName evidence="2">DUF3824 domain-containing protein</fullName>
    </recommendedName>
</protein>
<feature type="region of interest" description="Disordered" evidence="1">
    <location>
        <begin position="356"/>
        <end position="879"/>
    </location>
</feature>
<feature type="compositionally biased region" description="Polar residues" evidence="1">
    <location>
        <begin position="843"/>
        <end position="854"/>
    </location>
</feature>
<evidence type="ECO:0000313" key="3">
    <source>
        <dbReference type="EMBL" id="KEQ67925.1"/>
    </source>
</evidence>
<evidence type="ECO:0000313" key="4">
    <source>
        <dbReference type="Proteomes" id="UP000030672"/>
    </source>
</evidence>
<feature type="compositionally biased region" description="Low complexity" evidence="1">
    <location>
        <begin position="560"/>
        <end position="575"/>
    </location>
</feature>
<dbReference type="EMBL" id="KL584824">
    <property type="protein sequence ID" value="KEQ67925.1"/>
    <property type="molecule type" value="Genomic_DNA"/>
</dbReference>
<feature type="compositionally biased region" description="Basic and acidic residues" evidence="1">
    <location>
        <begin position="149"/>
        <end position="176"/>
    </location>
</feature>
<accession>A0A074W448</accession>
<evidence type="ECO:0000259" key="2">
    <source>
        <dbReference type="Pfam" id="PF12868"/>
    </source>
</evidence>
<sequence>MSVIYKDRDEPRTYTTVRRYRVPDRAFEEEDVYEKQIVIKRDREQGPRYDRDLEYRTRERDAPREVVRYERNVERAPSPERVREFRFEREVEREPPRRDQWDLERYTRSTEYYQPQPIIIRQEPQPIIIKEAPRQQVVLQREEPHYELVERDDAQRRRDDDDYYYERTTREVDRGPRRGGGGEDFYDERDYRRDVDPRDSASNYADDRYSSDEDVVITRTERTGGSRDHSPHHRRHLAEGAIAGLGAAEILRHHRRKQGEDGGHRGRQLLGGAALGAVGAEALSRARSHMRSSRSRSSSSDRSYRSSRRERRRRHRSKSRSRSRSRVRTLAKVGTVAAVGALAAYALRNRGNKETVIVNNEVPPPRRSRSRRRRSSVGSAPPPPLDARSRSESKHRDPEHRNRRIAQAGLASAAAAGILDRVRSRSRGGRRSRSKSRIRTGVPIAAAGLGGAAIAGLYERSKARKEAAADEASEPGFPRSRSRSRSVPYPDDEPRLRRASSDPALIEYGDDPIYPNRRYEEPPAEYRRRRRDSSASLSPDRRRHDRSHSRSRSRSRTRGLAEGAAAAGVAAVAAHELGKRNERRRADRERDRDRRRHEEEDDMYAHDRPYSPPPMGANAAYPPTPQSHEFYPATNTFPPPPTDNYRHQADYPPQEYRPYNPADYPPPPAATSAPRGRQDERYPSPDPNLGYPPANETFAGDPRYAGDNRGRPGPEHVSPTAPSGTYSDPHDSSDGVNKKSVQSDPPPSEGMSSPDAQKKPNPRDADPGMEYSESDGHDDRTRTRSDLSSNGTTETENKRRRRRRHRYHDDDIDQDERDDGHSNSQRHHRRRHRSRDPSAQRRTGSPDSMNSSETVELPPRFDKEGRKVPERGEDPLADKIEDLLNGKGVAGGIFKRLTGDLLGDGSAKKRR</sequence>
<dbReference type="RefSeq" id="XP_040884947.1">
    <property type="nucleotide sequence ID" value="XM_041024047.1"/>
</dbReference>
<feature type="compositionally biased region" description="Basic and acidic residues" evidence="1">
    <location>
        <begin position="387"/>
        <end position="400"/>
    </location>
</feature>
<name>A0A074W448_AURM1</name>
<dbReference type="InterPro" id="IPR024436">
    <property type="entry name" value="DUF3824"/>
</dbReference>
<dbReference type="GeneID" id="63917420"/>
<feature type="compositionally biased region" description="Basic residues" evidence="1">
    <location>
        <begin position="824"/>
        <end position="834"/>
    </location>
</feature>
<dbReference type="Proteomes" id="UP000030672">
    <property type="component" value="Unassembled WGS sequence"/>
</dbReference>
<feature type="compositionally biased region" description="Basic and acidic residues" evidence="1">
    <location>
        <begin position="517"/>
        <end position="526"/>
    </location>
</feature>
<feature type="compositionally biased region" description="Basic and acidic residues" evidence="1">
    <location>
        <begin position="774"/>
        <end position="785"/>
    </location>
</feature>
<feature type="region of interest" description="Disordered" evidence="1">
    <location>
        <begin position="149"/>
        <end position="216"/>
    </location>
</feature>